<dbReference type="SUPFAM" id="SSF57701">
    <property type="entry name" value="Zn2/Cys6 DNA-binding domain"/>
    <property type="match status" value="1"/>
</dbReference>
<feature type="region of interest" description="Disordered" evidence="3">
    <location>
        <begin position="436"/>
        <end position="467"/>
    </location>
</feature>
<dbReference type="GO" id="GO:0003677">
    <property type="term" value="F:DNA binding"/>
    <property type="evidence" value="ECO:0007669"/>
    <property type="project" value="InterPro"/>
</dbReference>
<feature type="compositionally biased region" description="Low complexity" evidence="3">
    <location>
        <begin position="833"/>
        <end position="846"/>
    </location>
</feature>
<dbReference type="STRING" id="708187.A0A1Q8RPJ9"/>
<dbReference type="Pfam" id="PF04082">
    <property type="entry name" value="Fungal_trans"/>
    <property type="match status" value="1"/>
</dbReference>
<keyword evidence="2" id="KW-0539">Nucleus</keyword>
<dbReference type="Proteomes" id="UP000186583">
    <property type="component" value="Unassembled WGS sequence"/>
</dbReference>
<dbReference type="PANTHER" id="PTHR31668:SF29">
    <property type="entry name" value="ZN(2)-C6 FUNGAL-TYPE DOMAIN-CONTAINING PROTEIN"/>
    <property type="match status" value="1"/>
</dbReference>
<dbReference type="InterPro" id="IPR036864">
    <property type="entry name" value="Zn2-C6_fun-type_DNA-bd_sf"/>
</dbReference>
<dbReference type="InterPro" id="IPR001138">
    <property type="entry name" value="Zn2Cys6_DnaBD"/>
</dbReference>
<feature type="compositionally biased region" description="Low complexity" evidence="3">
    <location>
        <begin position="32"/>
        <end position="42"/>
    </location>
</feature>
<feature type="region of interest" description="Disordered" evidence="3">
    <location>
        <begin position="1"/>
        <end position="51"/>
    </location>
</feature>
<keyword evidence="6" id="KW-1185">Reference proteome</keyword>
<proteinExistence type="predicted"/>
<organism evidence="5 6">
    <name type="scientific">Colletotrichum chlorophyti</name>
    <dbReference type="NCBI Taxonomy" id="708187"/>
    <lineage>
        <taxon>Eukaryota</taxon>
        <taxon>Fungi</taxon>
        <taxon>Dikarya</taxon>
        <taxon>Ascomycota</taxon>
        <taxon>Pezizomycotina</taxon>
        <taxon>Sordariomycetes</taxon>
        <taxon>Hypocreomycetidae</taxon>
        <taxon>Glomerellales</taxon>
        <taxon>Glomerellaceae</taxon>
        <taxon>Colletotrichum</taxon>
    </lineage>
</organism>
<sequence length="877" mass="94880">MDNTDTARNAASRAGSAEVKAESPDASNSTKQQPQQQQQQQQSAPPKRTVCDHCRRRRIRCDGKFPCEQCVHASLTCKREHVPKKRGPKRGHGRVINELRARESSQSKQQQHQQQQLVQKPFNAENALESPTDVDVGMSGSDMGEVASQHSSNASAASTPPSFWAAVTSNPGHSNVPEPRGIFSSDELRPRTRHYFHMIPQLVELYYEHIYPIMPLIYMPTIRDTINRPMSPTEKNLIYAMCALTSMHMSGKSIGAPGPTSWEVVGRFFLDETISTRQSYDFLEDLSLSAVISSFYLSTSFFEINQSRKSWYYLREALTNAQDLGLQDDSTYYGLSREETLCRQRVFWILFVTERSFAILRNKPITFKRTPSLPTTRHPYEGPDIHAGFLQLVSSYTPLDESFVTAWNEGSDPRVSATTFLALQNLLSLPPAFLRPRGRSSPTQPHGQLMGSFGASSAARDSGTPEPTDIQKADLLITQQWLRLIVWQSSMRQGLLSWTNPADSGGVSSGSGVGGGNSMCFSFPLTVARDTASILSSLPSKAVEVHGMGIMEKIFEIGTWCVNVLGACESVGFSTAMDFTSGEMGVLGSGRKGASLDPIEFFVRTLSASDNSRKQFAEKLLTAAGENPGSMRTQLSPAMSGMGVTAAGMMGAGGGQGPNVMDPGWGQQRGTVVGEVFDENEESNGGRPTHQHRMDLGSNNSMHHPPPGMHGMGLGIDLGAAQMTGGLGGVDMDASSVDIMSPIGLTRSNSDMAAAMGMSGFETAWSPGSGGTGPREFTDQPTGPYSAQREGGPSFTDLGGGILMHDRIATGASGSVGGPVGGESSAMGERQQHQQQQHHPQHQQQPPQQPSENGAFDGRRRGDKSGGYRNGGMVGVW</sequence>
<feature type="region of interest" description="Disordered" evidence="3">
    <location>
        <begin position="680"/>
        <end position="699"/>
    </location>
</feature>
<dbReference type="GO" id="GO:0006351">
    <property type="term" value="P:DNA-templated transcription"/>
    <property type="evidence" value="ECO:0007669"/>
    <property type="project" value="InterPro"/>
</dbReference>
<evidence type="ECO:0000259" key="4">
    <source>
        <dbReference type="PROSITE" id="PS50048"/>
    </source>
</evidence>
<evidence type="ECO:0000313" key="6">
    <source>
        <dbReference type="Proteomes" id="UP000186583"/>
    </source>
</evidence>
<dbReference type="Gene3D" id="4.10.240.10">
    <property type="entry name" value="Zn(2)-C6 fungal-type DNA-binding domain"/>
    <property type="match status" value="1"/>
</dbReference>
<evidence type="ECO:0000256" key="2">
    <source>
        <dbReference type="ARBA" id="ARBA00023242"/>
    </source>
</evidence>
<feature type="compositionally biased region" description="Basic and acidic residues" evidence="3">
    <location>
        <begin position="857"/>
        <end position="866"/>
    </location>
</feature>
<dbReference type="CDD" id="cd12148">
    <property type="entry name" value="fungal_TF_MHR"/>
    <property type="match status" value="1"/>
</dbReference>
<dbReference type="GO" id="GO:0000981">
    <property type="term" value="F:DNA-binding transcription factor activity, RNA polymerase II-specific"/>
    <property type="evidence" value="ECO:0007669"/>
    <property type="project" value="InterPro"/>
</dbReference>
<dbReference type="SMART" id="SM00066">
    <property type="entry name" value="GAL4"/>
    <property type="match status" value="1"/>
</dbReference>
<evidence type="ECO:0000256" key="1">
    <source>
        <dbReference type="ARBA" id="ARBA00022723"/>
    </source>
</evidence>
<feature type="compositionally biased region" description="Gly residues" evidence="3">
    <location>
        <begin position="868"/>
        <end position="877"/>
    </location>
</feature>
<dbReference type="Pfam" id="PF00172">
    <property type="entry name" value="Zn_clus"/>
    <property type="match status" value="1"/>
</dbReference>
<dbReference type="PROSITE" id="PS00463">
    <property type="entry name" value="ZN2_CY6_FUNGAL_1"/>
    <property type="match status" value="1"/>
</dbReference>
<accession>A0A1Q8RPJ9</accession>
<name>A0A1Q8RPJ9_9PEZI</name>
<comment type="caution">
    <text evidence="5">The sequence shown here is derived from an EMBL/GenBank/DDBJ whole genome shotgun (WGS) entry which is preliminary data.</text>
</comment>
<dbReference type="EMBL" id="MPGH01000132">
    <property type="protein sequence ID" value="OLN86249.1"/>
    <property type="molecule type" value="Genomic_DNA"/>
</dbReference>
<dbReference type="InterPro" id="IPR007219">
    <property type="entry name" value="XnlR_reg_dom"/>
</dbReference>
<dbReference type="PANTHER" id="PTHR31668">
    <property type="entry name" value="GLUCOSE TRANSPORT TRANSCRIPTION REGULATOR RGT1-RELATED-RELATED"/>
    <property type="match status" value="1"/>
</dbReference>
<evidence type="ECO:0000256" key="3">
    <source>
        <dbReference type="SAM" id="MobiDB-lite"/>
    </source>
</evidence>
<dbReference type="OrthoDB" id="271595at2759"/>
<evidence type="ECO:0000313" key="5">
    <source>
        <dbReference type="EMBL" id="OLN86249.1"/>
    </source>
</evidence>
<reference evidence="5 6" key="1">
    <citation type="submission" date="2016-11" db="EMBL/GenBank/DDBJ databases">
        <title>Draft Genome Assembly of Colletotrichum chlorophyti a pathogen of herbaceous plants.</title>
        <authorList>
            <person name="Gan P."/>
            <person name="Narusaka M."/>
            <person name="Tsushima A."/>
            <person name="Narusaka Y."/>
            <person name="Takano Y."/>
            <person name="Shirasu K."/>
        </authorList>
    </citation>
    <scope>NUCLEOTIDE SEQUENCE [LARGE SCALE GENOMIC DNA]</scope>
    <source>
        <strain evidence="5 6">NTL11</strain>
    </source>
</reference>
<dbReference type="SMART" id="SM00906">
    <property type="entry name" value="Fungal_trans"/>
    <property type="match status" value="1"/>
</dbReference>
<dbReference type="AlphaFoldDB" id="A0A1Q8RPJ9"/>
<feature type="region of interest" description="Disordered" evidence="3">
    <location>
        <begin position="763"/>
        <end position="795"/>
    </location>
</feature>
<protein>
    <submittedName>
        <fullName evidence="5">Putative sucrose utilization protein SUC1-like protein 3</fullName>
    </submittedName>
</protein>
<feature type="region of interest" description="Disordered" evidence="3">
    <location>
        <begin position="130"/>
        <end position="159"/>
    </location>
</feature>
<dbReference type="CDD" id="cd00067">
    <property type="entry name" value="GAL4"/>
    <property type="match status" value="1"/>
</dbReference>
<dbReference type="InterPro" id="IPR050797">
    <property type="entry name" value="Carb_Metab_Trans_Reg"/>
</dbReference>
<feature type="domain" description="Zn(2)-C6 fungal-type" evidence="4">
    <location>
        <begin position="50"/>
        <end position="79"/>
    </location>
</feature>
<dbReference type="GO" id="GO:0008270">
    <property type="term" value="F:zinc ion binding"/>
    <property type="evidence" value="ECO:0007669"/>
    <property type="project" value="InterPro"/>
</dbReference>
<keyword evidence="1" id="KW-0479">Metal-binding</keyword>
<feature type="compositionally biased region" description="Low complexity" evidence="3">
    <location>
        <begin position="147"/>
        <end position="158"/>
    </location>
</feature>
<dbReference type="PROSITE" id="PS50048">
    <property type="entry name" value="ZN2_CY6_FUNGAL_2"/>
    <property type="match status" value="1"/>
</dbReference>
<gene>
    <name evidence="5" type="ORF">CCHL11_04100</name>
</gene>
<feature type="region of interest" description="Disordered" evidence="3">
    <location>
        <begin position="809"/>
        <end position="877"/>
    </location>
</feature>